<dbReference type="Gene3D" id="1.20.5.340">
    <property type="match status" value="3"/>
</dbReference>
<dbReference type="SMART" id="SM00242">
    <property type="entry name" value="MYSc"/>
    <property type="match status" value="1"/>
</dbReference>
<evidence type="ECO:0000256" key="3">
    <source>
        <dbReference type="ARBA" id="ARBA00022433"/>
    </source>
</evidence>
<dbReference type="Proteomes" id="UP000274756">
    <property type="component" value="Unassembled WGS sequence"/>
</dbReference>
<evidence type="ECO:0000256" key="8">
    <source>
        <dbReference type="ARBA" id="ARBA00023054"/>
    </source>
</evidence>
<keyword evidence="7 17" id="KW-0067">ATP-binding</keyword>
<evidence type="ECO:0000313" key="23">
    <source>
        <dbReference type="Proteomes" id="UP000038040"/>
    </source>
</evidence>
<dbReference type="GO" id="GO:0051015">
    <property type="term" value="F:actin filament binding"/>
    <property type="evidence" value="ECO:0007669"/>
    <property type="project" value="InterPro"/>
</dbReference>
<feature type="coiled-coil region" evidence="18">
    <location>
        <begin position="1948"/>
        <end position="1975"/>
    </location>
</feature>
<dbReference type="OrthoDB" id="6108017at2759"/>
<feature type="region of interest" description="Disordered" evidence="19">
    <location>
        <begin position="1128"/>
        <end position="1166"/>
    </location>
</feature>
<feature type="domain" description="Myosin N-terminal SH3-like" evidence="21">
    <location>
        <begin position="32"/>
        <end position="81"/>
    </location>
</feature>
<comment type="subunit">
    <text evidence="13">Muscle myosin is a hexameric protein that consists of 2 heavy chain subunits (MHC), 2 alkali light chain subunits (MLC) and 2 regulatory light chain subunits (MLC-2).</text>
</comment>
<keyword evidence="10 17" id="KW-0505">Motor protein</keyword>
<dbReference type="FunFam" id="3.40.850.10:FF:000024">
    <property type="entry name" value="Myosin heavy chain, isoform J"/>
    <property type="match status" value="1"/>
</dbReference>
<dbReference type="Pfam" id="PF02736">
    <property type="entry name" value="Myosin_N"/>
    <property type="match status" value="1"/>
</dbReference>
<dbReference type="FunFam" id="1.20.5.340:FF:000025">
    <property type="entry name" value="Myosin heavy chain, isoform G"/>
    <property type="match status" value="1"/>
</dbReference>
<keyword evidence="11" id="KW-0514">Muscle protein</keyword>
<dbReference type="FunFam" id="1.20.58.530:FF:000001">
    <property type="entry name" value="Myosin heavy chain"/>
    <property type="match status" value="1"/>
</dbReference>
<evidence type="ECO:0000313" key="22">
    <source>
        <dbReference type="EMBL" id="VDN54548.1"/>
    </source>
</evidence>
<dbReference type="PRINTS" id="PR00193">
    <property type="entry name" value="MYOSINHEAVY"/>
</dbReference>
<dbReference type="Gene3D" id="1.20.120.720">
    <property type="entry name" value="Myosin VI head, motor domain, U50 subdomain"/>
    <property type="match status" value="1"/>
</dbReference>
<evidence type="ECO:0000259" key="20">
    <source>
        <dbReference type="PROSITE" id="PS51456"/>
    </source>
</evidence>
<dbReference type="Gene3D" id="1.10.10.820">
    <property type="match status" value="1"/>
</dbReference>
<dbReference type="GO" id="GO:0007015">
    <property type="term" value="P:actin filament organization"/>
    <property type="evidence" value="ECO:0007669"/>
    <property type="project" value="TreeGrafter"/>
</dbReference>
<dbReference type="Pfam" id="PF00063">
    <property type="entry name" value="Myosin_head"/>
    <property type="match status" value="1"/>
</dbReference>
<dbReference type="FunFam" id="1.20.5.340:FF:000019">
    <property type="entry name" value="Myosin heavy chain, isoform G"/>
    <property type="match status" value="1"/>
</dbReference>
<dbReference type="Gene3D" id="1.20.58.530">
    <property type="match status" value="1"/>
</dbReference>
<dbReference type="FunFam" id="2.30.30.360:FF:000001">
    <property type="entry name" value="Myosin heavy chain"/>
    <property type="match status" value="1"/>
</dbReference>
<dbReference type="InterPro" id="IPR008989">
    <property type="entry name" value="Myosin_S1_N"/>
</dbReference>
<evidence type="ECO:0000256" key="17">
    <source>
        <dbReference type="PROSITE-ProRule" id="PRU00782"/>
    </source>
</evidence>
<dbReference type="PANTHER" id="PTHR13140">
    <property type="entry name" value="MYOSIN"/>
    <property type="match status" value="1"/>
</dbReference>
<dbReference type="Gene3D" id="1.20.5.370">
    <property type="match status" value="2"/>
</dbReference>
<comment type="function">
    <text evidence="14">Essential for muscle contraction. Involved in ovulation likely by regulating the contraction of gonadal myoepithelial sheath cells.</text>
</comment>
<dbReference type="PROSITE" id="PS50096">
    <property type="entry name" value="IQ"/>
    <property type="match status" value="1"/>
</dbReference>
<dbReference type="GO" id="GO:0000146">
    <property type="term" value="F:microfilament motor activity"/>
    <property type="evidence" value="ECO:0007669"/>
    <property type="project" value="TreeGrafter"/>
</dbReference>
<keyword evidence="24" id="KW-1185">Reference proteome</keyword>
<dbReference type="FunFam" id="1.20.5.340:FF:000021">
    <property type="entry name" value="Myosin heavy chain, isoform G"/>
    <property type="match status" value="1"/>
</dbReference>
<feature type="region of interest" description="Actin-binding" evidence="17">
    <location>
        <begin position="662"/>
        <end position="684"/>
    </location>
</feature>
<dbReference type="InterPro" id="IPR004009">
    <property type="entry name" value="SH3_Myosin"/>
</dbReference>
<dbReference type="GO" id="GO:0016459">
    <property type="term" value="C:myosin complex"/>
    <property type="evidence" value="ECO:0007669"/>
    <property type="project" value="UniProtKB-KW"/>
</dbReference>
<keyword evidence="4" id="KW-0488">Methylation</keyword>
<dbReference type="FunFam" id="1.20.120.720:FF:000001">
    <property type="entry name" value="Myosin heavy chain, muscle"/>
    <property type="match status" value="1"/>
</dbReference>
<dbReference type="PROSITE" id="PS51844">
    <property type="entry name" value="SH3_LIKE"/>
    <property type="match status" value="1"/>
</dbReference>
<evidence type="ECO:0000256" key="10">
    <source>
        <dbReference type="ARBA" id="ARBA00023175"/>
    </source>
</evidence>
<evidence type="ECO:0000256" key="5">
    <source>
        <dbReference type="ARBA" id="ARBA00022490"/>
    </source>
</evidence>
<dbReference type="FunFam" id="1.20.5.370:FF:000008">
    <property type="entry name" value="Myosin heavy chain"/>
    <property type="match status" value="1"/>
</dbReference>
<keyword evidence="9 17" id="KW-0518">Myosin</keyword>
<evidence type="ECO:0000256" key="18">
    <source>
        <dbReference type="SAM" id="Coils"/>
    </source>
</evidence>
<keyword evidence="3" id="KW-0787">Thick filament</keyword>
<gene>
    <name evidence="22" type="ORF">DME_LOCUS4521</name>
</gene>
<evidence type="ECO:0000256" key="16">
    <source>
        <dbReference type="ARBA" id="ARBA00080020"/>
    </source>
</evidence>
<evidence type="ECO:0000313" key="24">
    <source>
        <dbReference type="Proteomes" id="UP000274756"/>
    </source>
</evidence>
<dbReference type="Gene3D" id="2.30.30.360">
    <property type="entry name" value="Myosin S1 fragment, N-terminal"/>
    <property type="match status" value="1"/>
</dbReference>
<dbReference type="EMBL" id="UYYG01001150">
    <property type="protein sequence ID" value="VDN54548.1"/>
    <property type="molecule type" value="Genomic_DNA"/>
</dbReference>
<dbReference type="SUPFAM" id="SSF52540">
    <property type="entry name" value="P-loop containing nucleoside triphosphate hydrolases"/>
    <property type="match status" value="1"/>
</dbReference>
<evidence type="ECO:0000256" key="15">
    <source>
        <dbReference type="ARBA" id="ARBA00068447"/>
    </source>
</evidence>
<dbReference type="InterPro" id="IPR002928">
    <property type="entry name" value="Myosin_tail"/>
</dbReference>
<dbReference type="PROSITE" id="PS51456">
    <property type="entry name" value="MYOSIN_MOTOR"/>
    <property type="match status" value="1"/>
</dbReference>
<accession>A0A0N4U0S1</accession>
<keyword evidence="8 18" id="KW-0175">Coiled coil</keyword>
<proteinExistence type="inferred from homology"/>
<dbReference type="GO" id="GO:0005524">
    <property type="term" value="F:ATP binding"/>
    <property type="evidence" value="ECO:0007669"/>
    <property type="project" value="UniProtKB-UniRule"/>
</dbReference>
<feature type="domain" description="Myosin motor" evidence="20">
    <location>
        <begin position="85"/>
        <end position="786"/>
    </location>
</feature>
<organism evidence="23 25">
    <name type="scientific">Dracunculus medinensis</name>
    <name type="common">Guinea worm</name>
    <dbReference type="NCBI Taxonomy" id="318479"/>
    <lineage>
        <taxon>Eukaryota</taxon>
        <taxon>Metazoa</taxon>
        <taxon>Ecdysozoa</taxon>
        <taxon>Nematoda</taxon>
        <taxon>Chromadorea</taxon>
        <taxon>Rhabditida</taxon>
        <taxon>Spirurina</taxon>
        <taxon>Dracunculoidea</taxon>
        <taxon>Dracunculidae</taxon>
        <taxon>Dracunculus</taxon>
    </lineage>
</organism>
<comment type="subcellular location">
    <subcellularLocation>
        <location evidence="1">Cytoplasm</location>
        <location evidence="1">Myofibril</location>
        <location evidence="1">Sarcomere</location>
        <location evidence="1">A band</location>
    </subcellularLocation>
</comment>
<evidence type="ECO:0000256" key="13">
    <source>
        <dbReference type="ARBA" id="ARBA00038612"/>
    </source>
</evidence>
<dbReference type="Proteomes" id="UP000038040">
    <property type="component" value="Unplaced"/>
</dbReference>
<dbReference type="InterPro" id="IPR036961">
    <property type="entry name" value="Kinesin_motor_dom_sf"/>
</dbReference>
<feature type="region of interest" description="Disordered" evidence="19">
    <location>
        <begin position="1589"/>
        <end position="1648"/>
    </location>
</feature>
<evidence type="ECO:0000256" key="4">
    <source>
        <dbReference type="ARBA" id="ARBA00022481"/>
    </source>
</evidence>
<feature type="compositionally biased region" description="Basic and acidic residues" evidence="19">
    <location>
        <begin position="1132"/>
        <end position="1160"/>
    </location>
</feature>
<reference evidence="25" key="1">
    <citation type="submission" date="2016-04" db="UniProtKB">
        <authorList>
            <consortium name="WormBaseParasite"/>
        </authorList>
    </citation>
    <scope>IDENTIFICATION</scope>
</reference>
<evidence type="ECO:0000256" key="12">
    <source>
        <dbReference type="ARBA" id="ARBA00023203"/>
    </source>
</evidence>
<evidence type="ECO:0000256" key="2">
    <source>
        <dbReference type="ARBA" id="ARBA00008314"/>
    </source>
</evidence>
<feature type="compositionally biased region" description="Basic and acidic residues" evidence="19">
    <location>
        <begin position="1611"/>
        <end position="1628"/>
    </location>
</feature>
<dbReference type="InterPro" id="IPR014751">
    <property type="entry name" value="XRCC4-like_C"/>
</dbReference>
<evidence type="ECO:0000256" key="7">
    <source>
        <dbReference type="ARBA" id="ARBA00022840"/>
    </source>
</evidence>
<evidence type="ECO:0000256" key="19">
    <source>
        <dbReference type="SAM" id="MobiDB-lite"/>
    </source>
</evidence>
<reference evidence="22 24" key="2">
    <citation type="submission" date="2018-11" db="EMBL/GenBank/DDBJ databases">
        <authorList>
            <consortium name="Pathogen Informatics"/>
        </authorList>
    </citation>
    <scope>NUCLEOTIDE SEQUENCE [LARGE SCALE GENOMIC DNA]</scope>
</reference>
<dbReference type="SUPFAM" id="SSF90257">
    <property type="entry name" value="Myosin rod fragments"/>
    <property type="match status" value="6"/>
</dbReference>
<dbReference type="Gene3D" id="1.20.5.4820">
    <property type="match status" value="1"/>
</dbReference>
<dbReference type="GO" id="GO:0031672">
    <property type="term" value="C:A band"/>
    <property type="evidence" value="ECO:0007669"/>
    <property type="project" value="UniProtKB-SubCell"/>
</dbReference>
<evidence type="ECO:0000256" key="11">
    <source>
        <dbReference type="ARBA" id="ARBA00023179"/>
    </source>
</evidence>
<sequence>MGELGKFEEDEGYVFLEVSREEKAQMSAKPFDSKKNCWVPDAEDGFVAAEIKSSTGDKITVVTVKGNEITLKKEEVQEMNPPKFTKTEDMANLTFLNEASVLNNLKERYFSMMIYTYSGLFCVVINPYKRLPIYTESIIKHYMGKRRNEMPPHLFAVSDEAYRNILQDRENQSMLITGESGAGKTENTKKVIAYFAIVGATQSKKEEGQKGGTLEEQIVKTNPVLEAFGNAKTVRNNNSSRFGKFIRTHFSRDGKLAGGDIEHYLLEKSRVVRQAPGERSYHIFYQLMSGFHPKIREELHLTNDLKYYHFSSQAELTIDGVDDKEEMGITQEAFDVMGFEDTETHDLYSSVAGIMHMGEMKFKQRPREEQAEPDGEEDAKNACFCFGVDHEEFLKALTKPRVRVGSEWVNKGQNLEQVHWAVAGLAKAIYARMFRWLINRCNITLDQKKTNRAYFIGVLDIAGFEIFDFNSFEQLWINFVNERLQQFFNHHMFVLEQEEYKREGIQWTFIDFGLDLQACIELIEKPLGVISMLDEECIVPKATDMTYVQKLNDQHLGKHPNYQKPRPPKGKQSEAHFAIIHYAGTVRYNATNFLEKNKDPLNDSAVAVLKHCKGNQLLLDIWSDYQTQEEAAEAAKAGIEGGRKKGKSSSFMTVSMIYRESLNNLMNMLYQTHPHFIRCIIPNEKKASGVIDSALVLNQLTCNGVLEGIRICRKGFPNRMLYPDFKHRYAILAAEQAKNPDERAASIAISDFLCNSGHLNDEEFKLGSTKIFFKAGILARLEDLRDEALRVVVTNFQSRVRSYLAQTDVKRRIQQRTGLLILQRNVRSWCTLRNWEWFKLYGRVKPMLKAGKEMEEMEKLNNKIKELEETLVKEEGNKKELEKQIQGLIEEKNQLFESLEREKGRLAESEEQVSKLNAAKADLERQLQELSDRISEVEDRNADLGRQKKKNEQEINELKKKNQDLELALRKSETEKQAREQNIRTLQDEMANQDENYARINKEKKNQEEINRKLMEDLQAEEDKVNHMQKLKAKLEQQLDDLEENLERDKRTRQDLEKAKRKVEGELKVSIENIDEIMKQKHDLEQNLKKKEADLMHATSKLEEEQSLVSKLQKQIKDLESRIAELEEDLEQERQSRSKSDRSRGDLQRELEELSERLDEQGGATAAQIELNKKREAEMAKLKRDLEENNINHELQISALRKKHNDAVAELSDQLEQMQKLKAKIDKDKAQLLRDVEDANANADAEGRQKQEFEKQAKLAEMQYSELQTKADEQMRLINDLNALKSRLSNENSDLSRQVEDLENQLNSLHRLKAQLLSQLEEAKRTAEEESKERQSLAAQVKTLEHENDNLRLHADEEAEAKAECLRQMSKLNAEIQQWKARFESEGLAKLEEIEENKRKLNQKVQDLTDVNEAANAKIASLEKTRHKLMGDLDDAQVDVERTAAYAAALEKKQKNFDRIIEEWKKKCDDLAAELDAAQRDNRNMATELFKSKTIQDELLEQLESLRRENKSLSLEIKDLTEQLTEGGRSVHELQKMVRRLEVEKEELQKALDDAESALEAEEAKVMRAQVEVSQVRAEIEKRIQEKEEEFENTRKNHQRALESMQATLEAESKAKNEALRIKKKLEQDINNQKAQKKSKKSKFDSHPQELEIALDHANKANADAQKNIKRYQEQVRELQLQVEDEQRQKDDLAEQLASLQKRASILQAEKDELANQAEAAERARRTAEHDAIELREAVNDLTNQVNAINNARRKLEAELQAVHVELDDTITQLKTTDEMLKTATADAARLAEELRQEQEHSMHVDRMRRALEVQIKEMQVRLDEAEAAALRGGKKIIAKLEQRIRELEQEVDNGQRQMSDMEKDIKKGDRRIKELEFQCEEDRKNSERLTELVDKLQVKIKIYKRQVEEANSIDEVDMRFQKIFREHKRTSQNKGEEEVAAVNLGKYRQLQTQVDDANERADIAENSLAKLRSKNRASTMGPIGLSASASFVNFQSDLA</sequence>
<dbReference type="WBParaSite" id="DME_0000016101-mRNA-1">
    <property type="protein sequence ID" value="DME_0000016101-mRNA-1"/>
    <property type="gene ID" value="DME_0000016101"/>
</dbReference>
<dbReference type="FunFam" id="1.20.5.340:FF:000036">
    <property type="entry name" value="Myosin heavy chain"/>
    <property type="match status" value="1"/>
</dbReference>
<keyword evidence="5" id="KW-0963">Cytoplasm</keyword>
<protein>
    <recommendedName>
        <fullName evidence="15">Myosin-3</fullName>
    </recommendedName>
    <alternativeName>
        <fullName evidence="16">Myosin heavy chain A</fullName>
    </alternativeName>
</protein>
<evidence type="ECO:0000256" key="14">
    <source>
        <dbReference type="ARBA" id="ARBA00059258"/>
    </source>
</evidence>
<evidence type="ECO:0000256" key="9">
    <source>
        <dbReference type="ARBA" id="ARBA00023123"/>
    </source>
</evidence>
<dbReference type="CDD" id="cd01377">
    <property type="entry name" value="MYSc_class_II"/>
    <property type="match status" value="1"/>
</dbReference>
<dbReference type="AlphaFoldDB" id="A0A0N4U0S1"/>
<dbReference type="PANTHER" id="PTHR13140:SF857">
    <property type="entry name" value="MYOSIN-11"/>
    <property type="match status" value="1"/>
</dbReference>
<dbReference type="STRING" id="318479.A0A0N4U0S1"/>
<comment type="similarity">
    <text evidence="2 17">Belongs to the TRAFAC class myosin-kinesin ATPase superfamily. Myosin family.</text>
</comment>
<name>A0A0N4U0S1_DRAME</name>
<dbReference type="FunFam" id="1.10.10.820:FF:000001">
    <property type="entry name" value="Myosin heavy chain"/>
    <property type="match status" value="1"/>
</dbReference>
<evidence type="ECO:0000259" key="21">
    <source>
        <dbReference type="PROSITE" id="PS51844"/>
    </source>
</evidence>
<dbReference type="Pfam" id="PF01576">
    <property type="entry name" value="Myosin_tail_1"/>
    <property type="match status" value="1"/>
</dbReference>
<evidence type="ECO:0000313" key="25">
    <source>
        <dbReference type="WBParaSite" id="DME_0000016101-mRNA-1"/>
    </source>
</evidence>
<dbReference type="InterPro" id="IPR027417">
    <property type="entry name" value="P-loop_NTPase"/>
</dbReference>
<dbReference type="FunFam" id="1.20.5.370:FF:000009">
    <property type="entry name" value="Myosin heavy chain, isoform G"/>
    <property type="match status" value="1"/>
</dbReference>
<feature type="binding site" evidence="17">
    <location>
        <begin position="178"/>
        <end position="185"/>
    </location>
    <ligand>
        <name>ATP</name>
        <dbReference type="ChEBI" id="CHEBI:30616"/>
    </ligand>
</feature>
<keyword evidence="12 17" id="KW-0009">Actin-binding</keyword>
<dbReference type="Gene3D" id="3.40.850.10">
    <property type="entry name" value="Kinesin motor domain"/>
    <property type="match status" value="1"/>
</dbReference>
<evidence type="ECO:0000256" key="6">
    <source>
        <dbReference type="ARBA" id="ARBA00022741"/>
    </source>
</evidence>
<dbReference type="GO" id="GO:0005863">
    <property type="term" value="C:striated muscle myosin thick filament"/>
    <property type="evidence" value="ECO:0007669"/>
    <property type="project" value="UniProtKB-ARBA"/>
</dbReference>
<dbReference type="InterPro" id="IPR001609">
    <property type="entry name" value="Myosin_head_motor_dom-like"/>
</dbReference>
<evidence type="ECO:0000256" key="1">
    <source>
        <dbReference type="ARBA" id="ARBA00004161"/>
    </source>
</evidence>
<dbReference type="GO" id="GO:0016020">
    <property type="term" value="C:membrane"/>
    <property type="evidence" value="ECO:0007669"/>
    <property type="project" value="TreeGrafter"/>
</dbReference>
<keyword evidence="6 17" id="KW-0547">Nucleotide-binding</keyword>